<accession>A0A9P5TI06</accession>
<dbReference type="Proteomes" id="UP000724874">
    <property type="component" value="Unassembled WGS sequence"/>
</dbReference>
<reference evidence="2" key="1">
    <citation type="submission" date="2020-11" db="EMBL/GenBank/DDBJ databases">
        <authorList>
            <consortium name="DOE Joint Genome Institute"/>
            <person name="Ahrendt S."/>
            <person name="Riley R."/>
            <person name="Andreopoulos W."/>
            <person name="LaButti K."/>
            <person name="Pangilinan J."/>
            <person name="Ruiz-duenas F.J."/>
            <person name="Barrasa J.M."/>
            <person name="Sanchez-Garcia M."/>
            <person name="Camarero S."/>
            <person name="Miyauchi S."/>
            <person name="Serrano A."/>
            <person name="Linde D."/>
            <person name="Babiker R."/>
            <person name="Drula E."/>
            <person name="Ayuso-Fernandez I."/>
            <person name="Pacheco R."/>
            <person name="Padilla G."/>
            <person name="Ferreira P."/>
            <person name="Barriuso J."/>
            <person name="Kellner H."/>
            <person name="Castanera R."/>
            <person name="Alfaro M."/>
            <person name="Ramirez L."/>
            <person name="Pisabarro A.G."/>
            <person name="Kuo A."/>
            <person name="Tritt A."/>
            <person name="Lipzen A."/>
            <person name="He G."/>
            <person name="Yan M."/>
            <person name="Ng V."/>
            <person name="Cullen D."/>
            <person name="Martin F."/>
            <person name="Rosso M.-N."/>
            <person name="Henrissat B."/>
            <person name="Hibbett D."/>
            <person name="Martinez A.T."/>
            <person name="Grigoriev I.V."/>
        </authorList>
    </citation>
    <scope>NUCLEOTIDE SEQUENCE</scope>
    <source>
        <strain evidence="2">AH 44721</strain>
    </source>
</reference>
<name>A0A9P5TI06_GYMJU</name>
<dbReference type="EMBL" id="JADNYJ010000117">
    <property type="protein sequence ID" value="KAF8883168.1"/>
    <property type="molecule type" value="Genomic_DNA"/>
</dbReference>
<gene>
    <name evidence="2" type="ORF">CPB84DRAFT_1827702</name>
</gene>
<evidence type="ECO:0000256" key="1">
    <source>
        <dbReference type="SAM" id="Phobius"/>
    </source>
</evidence>
<evidence type="ECO:0000313" key="3">
    <source>
        <dbReference type="Proteomes" id="UP000724874"/>
    </source>
</evidence>
<keyword evidence="1" id="KW-1133">Transmembrane helix</keyword>
<comment type="caution">
    <text evidence="2">The sequence shown here is derived from an EMBL/GenBank/DDBJ whole genome shotgun (WGS) entry which is preliminary data.</text>
</comment>
<dbReference type="OrthoDB" id="3043994at2759"/>
<proteinExistence type="predicted"/>
<feature type="transmembrane region" description="Helical" evidence="1">
    <location>
        <begin position="12"/>
        <end position="32"/>
    </location>
</feature>
<organism evidence="2 3">
    <name type="scientific">Gymnopilus junonius</name>
    <name type="common">Spectacular rustgill mushroom</name>
    <name type="synonym">Gymnopilus spectabilis subsp. junonius</name>
    <dbReference type="NCBI Taxonomy" id="109634"/>
    <lineage>
        <taxon>Eukaryota</taxon>
        <taxon>Fungi</taxon>
        <taxon>Dikarya</taxon>
        <taxon>Basidiomycota</taxon>
        <taxon>Agaricomycotina</taxon>
        <taxon>Agaricomycetes</taxon>
        <taxon>Agaricomycetidae</taxon>
        <taxon>Agaricales</taxon>
        <taxon>Agaricineae</taxon>
        <taxon>Hymenogastraceae</taxon>
        <taxon>Gymnopilus</taxon>
    </lineage>
</organism>
<keyword evidence="1" id="KW-0812">Transmembrane</keyword>
<protein>
    <submittedName>
        <fullName evidence="2">Uncharacterized protein</fullName>
    </submittedName>
</protein>
<sequence length="142" mass="16287">MAQTILGMDPIHFTLIILSIVSTIITIVIFSYRYNPAQQFLRLSEAIDETWCLFRSLGDEESLSYASQQVQIRLLLEGLEIEIGTLMFVSLPTKSLVQELCAWGRIWRLFRLSIRVQALDVFLSTAFKQRKRAFNVDVLGNS</sequence>
<dbReference type="AlphaFoldDB" id="A0A9P5TI06"/>
<keyword evidence="3" id="KW-1185">Reference proteome</keyword>
<evidence type="ECO:0000313" key="2">
    <source>
        <dbReference type="EMBL" id="KAF8883168.1"/>
    </source>
</evidence>
<keyword evidence="1" id="KW-0472">Membrane</keyword>